<gene>
    <name evidence="2" type="ORF">KFL_000190170</name>
</gene>
<dbReference type="Proteomes" id="UP000054558">
    <property type="component" value="Unassembled WGS sequence"/>
</dbReference>
<feature type="compositionally biased region" description="Basic and acidic residues" evidence="1">
    <location>
        <begin position="193"/>
        <end position="212"/>
    </location>
</feature>
<evidence type="ECO:0000313" key="2">
    <source>
        <dbReference type="EMBL" id="GAQ78798.1"/>
    </source>
</evidence>
<evidence type="ECO:0000256" key="1">
    <source>
        <dbReference type="SAM" id="MobiDB-lite"/>
    </source>
</evidence>
<evidence type="ECO:0000313" key="3">
    <source>
        <dbReference type="Proteomes" id="UP000054558"/>
    </source>
</evidence>
<dbReference type="EMBL" id="DF236968">
    <property type="protein sequence ID" value="GAQ78798.1"/>
    <property type="molecule type" value="Genomic_DNA"/>
</dbReference>
<evidence type="ECO:0008006" key="4">
    <source>
        <dbReference type="Google" id="ProtNLM"/>
    </source>
</evidence>
<name>A0A1Y1HSK0_KLENI</name>
<proteinExistence type="predicted"/>
<reference evidence="2 3" key="1">
    <citation type="journal article" date="2014" name="Nat. Commun.">
        <title>Klebsormidium flaccidum genome reveals primary factors for plant terrestrial adaptation.</title>
        <authorList>
            <person name="Hori K."/>
            <person name="Maruyama F."/>
            <person name="Fujisawa T."/>
            <person name="Togashi T."/>
            <person name="Yamamoto N."/>
            <person name="Seo M."/>
            <person name="Sato S."/>
            <person name="Yamada T."/>
            <person name="Mori H."/>
            <person name="Tajima N."/>
            <person name="Moriyama T."/>
            <person name="Ikeuchi M."/>
            <person name="Watanabe M."/>
            <person name="Wada H."/>
            <person name="Kobayashi K."/>
            <person name="Saito M."/>
            <person name="Masuda T."/>
            <person name="Sasaki-Sekimoto Y."/>
            <person name="Mashiguchi K."/>
            <person name="Awai K."/>
            <person name="Shimojima M."/>
            <person name="Masuda S."/>
            <person name="Iwai M."/>
            <person name="Nobusawa T."/>
            <person name="Narise T."/>
            <person name="Kondo S."/>
            <person name="Saito H."/>
            <person name="Sato R."/>
            <person name="Murakawa M."/>
            <person name="Ihara Y."/>
            <person name="Oshima-Yamada Y."/>
            <person name="Ohtaka K."/>
            <person name="Satoh M."/>
            <person name="Sonobe K."/>
            <person name="Ishii M."/>
            <person name="Ohtani R."/>
            <person name="Kanamori-Sato M."/>
            <person name="Honoki R."/>
            <person name="Miyazaki D."/>
            <person name="Mochizuki H."/>
            <person name="Umetsu J."/>
            <person name="Higashi K."/>
            <person name="Shibata D."/>
            <person name="Kamiya Y."/>
            <person name="Sato N."/>
            <person name="Nakamura Y."/>
            <person name="Tabata S."/>
            <person name="Ida S."/>
            <person name="Kurokawa K."/>
            <person name="Ohta H."/>
        </authorList>
    </citation>
    <scope>NUCLEOTIDE SEQUENCE [LARGE SCALE GENOMIC DNA]</scope>
    <source>
        <strain evidence="2 3">NIES-2285</strain>
    </source>
</reference>
<sequence>MGLAFVPSLTLATPTAKGQLISESLSKQTWRYMENVMRAMRRSLKEDSQTLSWQLLPGMQILLIQSLLKPPLNLSSLLHLSSLPPLAEAKDPRRRGPLILGGSMTRQPGGLSMRSGLACLNKWDSLLSEVKKVKSYETRRPSGKPGYFQMNQTEKREVALPANVDQQVYNLVLDATAGKASMTPPTVLESSSEGERGEKREDDEDPAPKDEAWMFGAARPEGSPFGEENERGLKRKGKWGEQRKELANTLKSNGEALEVQMQASEEGRQKRHEATLEISKEQWQMDMALRKEQLEIDKKKIELDTKQVDALSLIAQAFAKIAEK</sequence>
<dbReference type="AlphaFoldDB" id="A0A1Y1HSK0"/>
<feature type="region of interest" description="Disordered" evidence="1">
    <location>
        <begin position="180"/>
        <end position="242"/>
    </location>
</feature>
<dbReference type="OrthoDB" id="1927263at2759"/>
<accession>A0A1Y1HSK0</accession>
<dbReference type="PANTHER" id="PTHR33492:SF11">
    <property type="entry name" value="OS04G0670900 PROTEIN"/>
    <property type="match status" value="1"/>
</dbReference>
<feature type="compositionally biased region" description="Basic and acidic residues" evidence="1">
    <location>
        <begin position="228"/>
        <end position="242"/>
    </location>
</feature>
<dbReference type="PANTHER" id="PTHR33492">
    <property type="entry name" value="OSJNBA0043A12.37 PROTEIN-RELATED"/>
    <property type="match status" value="1"/>
</dbReference>
<keyword evidence="3" id="KW-1185">Reference proteome</keyword>
<protein>
    <recommendedName>
        <fullName evidence="4">No apical meristem-associated C-terminal domain-containing protein</fullName>
    </recommendedName>
</protein>
<dbReference type="OMA" id="IMRSDVR"/>
<organism evidence="2 3">
    <name type="scientific">Klebsormidium nitens</name>
    <name type="common">Green alga</name>
    <name type="synonym">Ulothrix nitens</name>
    <dbReference type="NCBI Taxonomy" id="105231"/>
    <lineage>
        <taxon>Eukaryota</taxon>
        <taxon>Viridiplantae</taxon>
        <taxon>Streptophyta</taxon>
        <taxon>Klebsormidiophyceae</taxon>
        <taxon>Klebsormidiales</taxon>
        <taxon>Klebsormidiaceae</taxon>
        <taxon>Klebsormidium</taxon>
    </lineage>
</organism>